<reference evidence="2" key="1">
    <citation type="journal article" date="2019" name="Int. J. Syst. Evol. Microbiol.">
        <title>The Global Catalogue of Microorganisms (GCM) 10K type strain sequencing project: providing services to taxonomists for standard genome sequencing and annotation.</title>
        <authorList>
            <consortium name="The Broad Institute Genomics Platform"/>
            <consortium name="The Broad Institute Genome Sequencing Center for Infectious Disease"/>
            <person name="Wu L."/>
            <person name="Ma J."/>
        </authorList>
    </citation>
    <scope>NUCLEOTIDE SEQUENCE [LARGE SCALE GENOMIC DNA]</scope>
    <source>
        <strain evidence="2">CGMCC 1.16326</strain>
    </source>
</reference>
<evidence type="ECO:0008006" key="3">
    <source>
        <dbReference type="Google" id="ProtNLM"/>
    </source>
</evidence>
<accession>A0ABW0HB92</accession>
<gene>
    <name evidence="1" type="ORF">ACFPPC_17755</name>
</gene>
<proteinExistence type="predicted"/>
<evidence type="ECO:0000313" key="2">
    <source>
        <dbReference type="Proteomes" id="UP001596104"/>
    </source>
</evidence>
<sequence length="84" mass="9218">MTRPSLFALVDRMLADQAARAAAVLPEPWLAEAVWKGVPCHYGEGARIVRHDPDGKRWEVTGVGEVIREIEPGWPAEIQAVSAD</sequence>
<organism evidence="1 2">
    <name type="scientific">Bosea vestrisii</name>
    <dbReference type="NCBI Taxonomy" id="151416"/>
    <lineage>
        <taxon>Bacteria</taxon>
        <taxon>Pseudomonadati</taxon>
        <taxon>Pseudomonadota</taxon>
        <taxon>Alphaproteobacteria</taxon>
        <taxon>Hyphomicrobiales</taxon>
        <taxon>Boseaceae</taxon>
        <taxon>Bosea</taxon>
    </lineage>
</organism>
<dbReference type="Proteomes" id="UP001596104">
    <property type="component" value="Unassembled WGS sequence"/>
</dbReference>
<dbReference type="EMBL" id="JBHSLV010000031">
    <property type="protein sequence ID" value="MFC5394488.1"/>
    <property type="molecule type" value="Genomic_DNA"/>
</dbReference>
<evidence type="ECO:0000313" key="1">
    <source>
        <dbReference type="EMBL" id="MFC5394488.1"/>
    </source>
</evidence>
<protein>
    <recommendedName>
        <fullName evidence="3">YD repeat-containing protein</fullName>
    </recommendedName>
</protein>
<comment type="caution">
    <text evidence="1">The sequence shown here is derived from an EMBL/GenBank/DDBJ whole genome shotgun (WGS) entry which is preliminary data.</text>
</comment>
<dbReference type="RefSeq" id="WP_377009824.1">
    <property type="nucleotide sequence ID" value="NZ_JBHSLV010000031.1"/>
</dbReference>
<name>A0ABW0HB92_9HYPH</name>
<keyword evidence="2" id="KW-1185">Reference proteome</keyword>